<keyword evidence="2" id="KW-1185">Reference proteome</keyword>
<dbReference type="EMBL" id="JAGSOH010000009">
    <property type="protein sequence ID" value="MBR7825766.1"/>
    <property type="molecule type" value="Genomic_DNA"/>
</dbReference>
<sequence length="298" mass="34033">MNTQPGGPQNNPPKDLHTVTRCLLARFADSTSGKLKAYYLTRPREYDKPPSAVGRVEGFITHNPQEYEAYWKTEVEDFLPAAFTSVDDKTILDKPDHVKVLKDCIALHWARSKAYKDTSEALLQEVTQRQKRLWMEQHRQLLVNAFYDRYGLYPVGDQALEHINELLHEIPEVIFSRHFAERVRENFKTARNHFVNKKLEIARPPAGQQFLVGDAPALPVSNWDGQIRKAALYEANTVLLPIGPNHALGLGKGDDKWIDLEASHVELINTMQTVEAISWVYYQPSSGLGTFVNTLRRE</sequence>
<dbReference type="Pfam" id="PF14022">
    <property type="entry name" value="DUF4238"/>
    <property type="match status" value="1"/>
</dbReference>
<dbReference type="RefSeq" id="WP_212516921.1">
    <property type="nucleotide sequence ID" value="NZ_JAGSOH010000009.1"/>
</dbReference>
<accession>A0A941E640</accession>
<organism evidence="1 2">
    <name type="scientific">Actinospica acidithermotolerans</name>
    <dbReference type="NCBI Taxonomy" id="2828514"/>
    <lineage>
        <taxon>Bacteria</taxon>
        <taxon>Bacillati</taxon>
        <taxon>Actinomycetota</taxon>
        <taxon>Actinomycetes</taxon>
        <taxon>Catenulisporales</taxon>
        <taxon>Actinospicaceae</taxon>
        <taxon>Actinospica</taxon>
    </lineage>
</organism>
<dbReference type="InterPro" id="IPR025332">
    <property type="entry name" value="DUF4238"/>
</dbReference>
<proteinExistence type="predicted"/>
<gene>
    <name evidence="1" type="ORF">KDK95_05560</name>
</gene>
<comment type="caution">
    <text evidence="1">The sequence shown here is derived from an EMBL/GenBank/DDBJ whole genome shotgun (WGS) entry which is preliminary data.</text>
</comment>
<evidence type="ECO:0000313" key="2">
    <source>
        <dbReference type="Proteomes" id="UP000676325"/>
    </source>
</evidence>
<protein>
    <submittedName>
        <fullName evidence="1">DUF4238 domain-containing protein</fullName>
    </submittedName>
</protein>
<evidence type="ECO:0000313" key="1">
    <source>
        <dbReference type="EMBL" id="MBR7825766.1"/>
    </source>
</evidence>
<name>A0A941E640_9ACTN</name>
<dbReference type="AlphaFoldDB" id="A0A941E640"/>
<reference evidence="1" key="1">
    <citation type="submission" date="2021-04" db="EMBL/GenBank/DDBJ databases">
        <title>Genome based classification of Actinospica acidithermotolerans sp. nov., an actinobacterium isolated from an Indonesian hot spring.</title>
        <authorList>
            <person name="Kusuma A.B."/>
            <person name="Putra K.E."/>
            <person name="Nafisah S."/>
            <person name="Loh J."/>
            <person name="Nouioui I."/>
            <person name="Goodfellow M."/>
        </authorList>
    </citation>
    <scope>NUCLEOTIDE SEQUENCE</scope>
    <source>
        <strain evidence="1">MGRD01-02</strain>
    </source>
</reference>
<dbReference type="Proteomes" id="UP000676325">
    <property type="component" value="Unassembled WGS sequence"/>
</dbReference>